<organism evidence="2 3">
    <name type="scientific">Aeromicrobium endophyticum</name>
    <dbReference type="NCBI Taxonomy" id="2292704"/>
    <lineage>
        <taxon>Bacteria</taxon>
        <taxon>Bacillati</taxon>
        <taxon>Actinomycetota</taxon>
        <taxon>Actinomycetes</taxon>
        <taxon>Propionibacteriales</taxon>
        <taxon>Nocardioidaceae</taxon>
        <taxon>Aeromicrobium</taxon>
    </lineage>
</organism>
<evidence type="ECO:0000256" key="1">
    <source>
        <dbReference type="SAM" id="SignalP"/>
    </source>
</evidence>
<dbReference type="Proteomes" id="UP000265581">
    <property type="component" value="Unassembled WGS sequence"/>
</dbReference>
<feature type="chain" id="PRO_5039587446" evidence="1">
    <location>
        <begin position="25"/>
        <end position="276"/>
    </location>
</feature>
<reference evidence="2 3" key="1">
    <citation type="submission" date="2018-08" db="EMBL/GenBank/DDBJ databases">
        <title>Aeromicrobium sp. M2KJ-4, whole genome shotgun sequence.</title>
        <authorList>
            <person name="Tuo L."/>
        </authorList>
    </citation>
    <scope>NUCLEOTIDE SEQUENCE [LARGE SCALE GENOMIC DNA]</scope>
    <source>
        <strain evidence="2 3">M2KJ-4</strain>
    </source>
</reference>
<protein>
    <submittedName>
        <fullName evidence="2">Uncharacterized protein</fullName>
    </submittedName>
</protein>
<dbReference type="EMBL" id="QUBR01000001">
    <property type="protein sequence ID" value="REK73039.1"/>
    <property type="molecule type" value="Genomic_DNA"/>
</dbReference>
<evidence type="ECO:0000313" key="2">
    <source>
        <dbReference type="EMBL" id="REK73039.1"/>
    </source>
</evidence>
<dbReference type="AlphaFoldDB" id="A0A371PAT6"/>
<evidence type="ECO:0000313" key="3">
    <source>
        <dbReference type="Proteomes" id="UP000265581"/>
    </source>
</evidence>
<name>A0A371PAT6_9ACTN</name>
<accession>A0A371PAT6</accession>
<keyword evidence="3" id="KW-1185">Reference proteome</keyword>
<sequence length="276" mass="28927">MRTSILSRAVIAAATLAIGSVALAAAPATAATSNGITRDMVLTATSSIRADWAKNEPQSEATKASLLALASRACDLKGAEDVYGVPLQKPGNVDGLFVGARTPIGNGWDECQFAAIAPTDPSLNLTGRGTVTTSAYVGGEYTTGDVDYALSGDVFASPAVTGNSRIIRLAAEGSAVGSTKVVTTHRVPNAKTSADRKTARTMYGKRLTNAKRAYTKALKKADRTVEKKAAKSKYVARKAHAKSKYQEAVAGYKIATERSTVNVDRPFSFSFDTQLG</sequence>
<keyword evidence="1" id="KW-0732">Signal</keyword>
<proteinExistence type="predicted"/>
<gene>
    <name evidence="2" type="ORF">DX116_05480</name>
</gene>
<comment type="caution">
    <text evidence="2">The sequence shown here is derived from an EMBL/GenBank/DDBJ whole genome shotgun (WGS) entry which is preliminary data.</text>
</comment>
<dbReference type="RefSeq" id="WP_119703153.1">
    <property type="nucleotide sequence ID" value="NZ_JBHSOI010000001.1"/>
</dbReference>
<feature type="signal peptide" evidence="1">
    <location>
        <begin position="1"/>
        <end position="24"/>
    </location>
</feature>